<comment type="catalytic activity">
    <reaction evidence="12 13">
        <text>DNA(n) + a 2'-deoxyribonucleoside 5'-triphosphate = DNA(n+1) + diphosphate</text>
        <dbReference type="Rhea" id="RHEA:22508"/>
        <dbReference type="Rhea" id="RHEA-COMP:17339"/>
        <dbReference type="Rhea" id="RHEA-COMP:17340"/>
        <dbReference type="ChEBI" id="CHEBI:33019"/>
        <dbReference type="ChEBI" id="CHEBI:61560"/>
        <dbReference type="ChEBI" id="CHEBI:173112"/>
        <dbReference type="EC" id="2.7.7.49"/>
    </reaction>
</comment>
<sequence length="967" mass="109792">MADTVVRAILPQYFPSVLTLAEYLAHVLPASELGSVLAPPQGCEEEWARLLGGAMGVHALTHAPPHMPQWMAQMEEENDTKRFVALIQHVQRVILAECSAGQRRSDMLVLGYRRDTQDTRGISMLSGISNTHPNTVLASMITSSAWQRLLRRAGPHMFYHMLLTTSYFYPLRDTHDCFVQLWGEPLTEQPLPQSLGKRAAPQKAPRQKKRKIESGDGLDTMLYFRRNRLFYARAVHVYRYGIVLGLPPDHVLQKKSFSIRARVARLARSMFPIQFGLPPQWQSTRAKGAGRTRWPMRLKAVVPMLRTMLRKHDQFHYAAALEGCCPSKLFAKNAPAPAHAQGPPFYACATSHGRVCWYVRTALHAILPTALLGSERNRSVLVALATRLVCARRGERLHMHDALQHFRTNDCAWLGKETRVPPCEQAKRKELVREMVYWIVEQFVLPLLRTTFYATEAAAFKQRVLYFRQDLWTRISAPLVERLRETLFERVPRLGRGEIVNPIRMLPKEYTLRPIVNLKRRTNEGTPVNVRLQNAFDIMAYEASRRPEMYGNAVHGANDIYVRLRKYKASLLHTHGHIPPLYIVRADISAAFDSLDHASLLRLVRAMLSQQQEYVVQRYAQLKLGIGRVTRSSVRRATLDAEYPTFLSTKPNARHAVLVDHVAYALVDATQVLQQIESHITRSLVRFNGTVYRQRRGIPQGSILSTALCNMLLADVERRYMKDVEGCLMRYTDDFLLLTTSRASALHFCTALHEGFPKHGCFIAREKTLVNFDVVCGGARFARIGTDAPVPWCGYEIHPRTLAVTADRARYPHHLADTITVHTGTRPGEALVYRLLHAMRARIHILYMDTDLNTVQGMHANVLEGFALAAAKLHAYCRAMRPRIVLPRLLLRAIRHAVRMTYPMMTARAKLATTLHKETTCTLHRASIEWLGFFAFGAFFGARQGYEPLAAALRGVAEAPRYLDARA</sequence>
<feature type="domain" description="Reverse transcriptase" evidence="15">
    <location>
        <begin position="487"/>
        <end position="797"/>
    </location>
</feature>
<evidence type="ECO:0000256" key="12">
    <source>
        <dbReference type="ARBA" id="ARBA00048173"/>
    </source>
</evidence>
<feature type="region of interest" description="Disordered" evidence="14">
    <location>
        <begin position="192"/>
        <end position="212"/>
    </location>
</feature>
<evidence type="ECO:0000256" key="7">
    <source>
        <dbReference type="ARBA" id="ARBA00022723"/>
    </source>
</evidence>
<keyword evidence="17" id="KW-1185">Reference proteome</keyword>
<dbReference type="PANTHER" id="PTHR12066:SF0">
    <property type="entry name" value="TELOMERASE REVERSE TRANSCRIPTASE"/>
    <property type="match status" value="1"/>
</dbReference>
<organism evidence="16 17">
    <name type="scientific">Malassezia vespertilionis</name>
    <dbReference type="NCBI Taxonomy" id="2020962"/>
    <lineage>
        <taxon>Eukaryota</taxon>
        <taxon>Fungi</taxon>
        <taxon>Dikarya</taxon>
        <taxon>Basidiomycota</taxon>
        <taxon>Ustilaginomycotina</taxon>
        <taxon>Malasseziomycetes</taxon>
        <taxon>Malasseziales</taxon>
        <taxon>Malasseziaceae</taxon>
        <taxon>Malassezia</taxon>
    </lineage>
</organism>
<dbReference type="EC" id="2.7.7.49" evidence="2 13"/>
<dbReference type="OrthoDB" id="289721at2759"/>
<comment type="function">
    <text evidence="13">Telomerase is a ribonucleoprotein enzyme essential for the replication of chromosome termini in most eukaryotes. It elongates telomeres. It is a reverse transcriptase that adds simple sequence repeats to chromosome ends by copying a template sequence within the RNA component of the enzyme.</text>
</comment>
<dbReference type="GO" id="GO:0000781">
    <property type="term" value="C:chromosome, telomeric region"/>
    <property type="evidence" value="ECO:0007669"/>
    <property type="project" value="UniProtKB-SubCell"/>
</dbReference>
<dbReference type="CDD" id="cd01648">
    <property type="entry name" value="TERT"/>
    <property type="match status" value="1"/>
</dbReference>
<comment type="similarity">
    <text evidence="1 13">Belongs to the reverse transcriptase family. Telomerase subfamily.</text>
</comment>
<keyword evidence="8 13" id="KW-0460">Magnesium</keyword>
<keyword evidence="7 13" id="KW-0479">Metal-binding</keyword>
<dbReference type="InterPro" id="IPR003545">
    <property type="entry name" value="Telomerase_RT"/>
</dbReference>
<gene>
    <name evidence="16" type="ORF">MVES_002434</name>
</gene>
<dbReference type="GO" id="GO:0042162">
    <property type="term" value="F:telomeric DNA binding"/>
    <property type="evidence" value="ECO:0007669"/>
    <property type="project" value="TreeGrafter"/>
</dbReference>
<dbReference type="Gene3D" id="1.10.357.90">
    <property type="match status" value="1"/>
</dbReference>
<protein>
    <recommendedName>
        <fullName evidence="3 13">Telomerase reverse transcriptase</fullName>
        <ecNumber evidence="2 13">2.7.7.49</ecNumber>
    </recommendedName>
    <alternativeName>
        <fullName evidence="13">Telomerase catalytic subunit</fullName>
    </alternativeName>
</protein>
<dbReference type="AlphaFoldDB" id="A0A2N1JA77"/>
<evidence type="ECO:0000256" key="8">
    <source>
        <dbReference type="ARBA" id="ARBA00022842"/>
    </source>
</evidence>
<dbReference type="EMBL" id="KZ454991">
    <property type="protein sequence ID" value="PKI83445.1"/>
    <property type="molecule type" value="Genomic_DNA"/>
</dbReference>
<dbReference type="InterPro" id="IPR043502">
    <property type="entry name" value="DNA/RNA_pol_sf"/>
</dbReference>
<evidence type="ECO:0000256" key="9">
    <source>
        <dbReference type="ARBA" id="ARBA00022895"/>
    </source>
</evidence>
<dbReference type="GO" id="GO:0007004">
    <property type="term" value="P:telomere maintenance via telomerase"/>
    <property type="evidence" value="ECO:0007669"/>
    <property type="project" value="TreeGrafter"/>
</dbReference>
<keyword evidence="9 13" id="KW-0779">Telomere</keyword>
<dbReference type="GO" id="GO:0003720">
    <property type="term" value="F:telomerase activity"/>
    <property type="evidence" value="ECO:0007669"/>
    <property type="project" value="InterPro"/>
</dbReference>
<dbReference type="STRING" id="2020962.A0A2N1JA77"/>
<dbReference type="Pfam" id="PF12009">
    <property type="entry name" value="Telomerase_RBD"/>
    <property type="match status" value="1"/>
</dbReference>
<evidence type="ECO:0000256" key="3">
    <source>
        <dbReference type="ARBA" id="ARBA00016182"/>
    </source>
</evidence>
<reference evidence="16 17" key="1">
    <citation type="submission" date="2017-10" db="EMBL/GenBank/DDBJ databases">
        <title>A novel species of cold-tolerant Malassezia isolated from bats.</title>
        <authorList>
            <person name="Lorch J.M."/>
            <person name="Palmer J.M."/>
            <person name="Vanderwolf K.J."/>
            <person name="Schmidt K.Z."/>
            <person name="Verant M.L."/>
            <person name="Weller T.J."/>
            <person name="Blehert D.S."/>
        </authorList>
    </citation>
    <scope>NUCLEOTIDE SEQUENCE [LARGE SCALE GENOMIC DNA]</scope>
    <source>
        <strain evidence="16 17">NWHC:44797-103</strain>
    </source>
</reference>
<dbReference type="InterPro" id="IPR049139">
    <property type="entry name" value="TERT_C"/>
</dbReference>
<evidence type="ECO:0000259" key="15">
    <source>
        <dbReference type="PROSITE" id="PS50878"/>
    </source>
</evidence>
<accession>A0A2N1JA77</accession>
<dbReference type="GO" id="GO:0070034">
    <property type="term" value="F:telomerase RNA binding"/>
    <property type="evidence" value="ECO:0007669"/>
    <property type="project" value="TreeGrafter"/>
</dbReference>
<dbReference type="InterPro" id="IPR000477">
    <property type="entry name" value="RT_dom"/>
</dbReference>
<evidence type="ECO:0000256" key="4">
    <source>
        <dbReference type="ARBA" id="ARBA00022454"/>
    </source>
</evidence>
<dbReference type="SUPFAM" id="SSF56672">
    <property type="entry name" value="DNA/RNA polymerases"/>
    <property type="match status" value="1"/>
</dbReference>
<evidence type="ECO:0000313" key="16">
    <source>
        <dbReference type="EMBL" id="PKI83445.1"/>
    </source>
</evidence>
<keyword evidence="10 13" id="KW-0695">RNA-directed DNA polymerase</keyword>
<dbReference type="Pfam" id="PF00078">
    <property type="entry name" value="RVT_1"/>
    <property type="match status" value="1"/>
</dbReference>
<dbReference type="Proteomes" id="UP000232875">
    <property type="component" value="Unassembled WGS sequence"/>
</dbReference>
<dbReference type="PRINTS" id="PR01365">
    <property type="entry name" value="TELOMERASERT"/>
</dbReference>
<evidence type="ECO:0000256" key="10">
    <source>
        <dbReference type="ARBA" id="ARBA00022918"/>
    </source>
</evidence>
<name>A0A2N1JA77_9BASI</name>
<dbReference type="PROSITE" id="PS50878">
    <property type="entry name" value="RT_POL"/>
    <property type="match status" value="1"/>
</dbReference>
<evidence type="ECO:0000256" key="1">
    <source>
        <dbReference type="ARBA" id="ARBA00008001"/>
    </source>
</evidence>
<keyword evidence="4 13" id="KW-0158">Chromosome</keyword>
<evidence type="ECO:0000256" key="11">
    <source>
        <dbReference type="ARBA" id="ARBA00023242"/>
    </source>
</evidence>
<dbReference type="GO" id="GO:0046872">
    <property type="term" value="F:metal ion binding"/>
    <property type="evidence" value="ECO:0007669"/>
    <property type="project" value="UniProtKB-KW"/>
</dbReference>
<evidence type="ECO:0000313" key="17">
    <source>
        <dbReference type="Proteomes" id="UP000232875"/>
    </source>
</evidence>
<dbReference type="GO" id="GO:0000333">
    <property type="term" value="C:telomerase catalytic core complex"/>
    <property type="evidence" value="ECO:0007669"/>
    <property type="project" value="TreeGrafter"/>
</dbReference>
<evidence type="ECO:0000256" key="2">
    <source>
        <dbReference type="ARBA" id="ARBA00012493"/>
    </source>
</evidence>
<dbReference type="Pfam" id="PF21399">
    <property type="entry name" value="TERT_C"/>
    <property type="match status" value="1"/>
</dbReference>
<comment type="subcellular location">
    <subcellularLocation>
        <location evidence="13">Nucleus</location>
    </subcellularLocation>
    <subcellularLocation>
        <location evidence="13">Chromosome</location>
        <location evidence="13">Telomere</location>
    </subcellularLocation>
</comment>
<dbReference type="Gene3D" id="1.10.132.70">
    <property type="match status" value="1"/>
</dbReference>
<keyword evidence="5 13" id="KW-0808">Transferase</keyword>
<proteinExistence type="inferred from homology"/>
<evidence type="ECO:0000256" key="13">
    <source>
        <dbReference type="RuleBase" id="RU365061"/>
    </source>
</evidence>
<evidence type="ECO:0000256" key="14">
    <source>
        <dbReference type="SAM" id="MobiDB-lite"/>
    </source>
</evidence>
<evidence type="ECO:0000256" key="5">
    <source>
        <dbReference type="ARBA" id="ARBA00022679"/>
    </source>
</evidence>
<dbReference type="PANTHER" id="PTHR12066">
    <property type="entry name" value="TELOMERASE REVERSE TRANSCRIPTASE"/>
    <property type="match status" value="1"/>
</dbReference>
<evidence type="ECO:0000256" key="6">
    <source>
        <dbReference type="ARBA" id="ARBA00022695"/>
    </source>
</evidence>
<dbReference type="InterPro" id="IPR021891">
    <property type="entry name" value="Telomerase_RBD"/>
</dbReference>
<keyword evidence="11 13" id="KW-0539">Nucleus</keyword>
<keyword evidence="6 13" id="KW-0548">Nucleotidyltransferase</keyword>
<dbReference type="SMART" id="SM00975">
    <property type="entry name" value="Telomerase_RBD"/>
    <property type="match status" value="1"/>
</dbReference>